<feature type="region of interest" description="Disordered" evidence="2">
    <location>
        <begin position="194"/>
        <end position="469"/>
    </location>
</feature>
<comment type="caution">
    <text evidence="5">The sequence shown here is derived from an EMBL/GenBank/DDBJ whole genome shotgun (WGS) entry which is preliminary data.</text>
</comment>
<feature type="transmembrane region" description="Helical" evidence="3">
    <location>
        <begin position="476"/>
        <end position="498"/>
    </location>
</feature>
<keyword evidence="3" id="KW-1133">Transmembrane helix</keyword>
<dbReference type="Gene3D" id="1.20.930.10">
    <property type="entry name" value="Conserved domain common to transcription factors TFIIS, elongin A, CRSP70"/>
    <property type="match status" value="1"/>
</dbReference>
<dbReference type="EMBL" id="JBFDAA010000011">
    <property type="protein sequence ID" value="KAL1123916.1"/>
    <property type="molecule type" value="Genomic_DNA"/>
</dbReference>
<gene>
    <name evidence="5" type="ORF">AAG570_001686</name>
</gene>
<dbReference type="AlphaFoldDB" id="A0ABD0Y988"/>
<feature type="compositionally biased region" description="Polar residues" evidence="2">
    <location>
        <begin position="312"/>
        <end position="321"/>
    </location>
</feature>
<keyword evidence="6" id="KW-1185">Reference proteome</keyword>
<feature type="compositionally biased region" description="Basic and acidic residues" evidence="2">
    <location>
        <begin position="448"/>
        <end position="461"/>
    </location>
</feature>
<dbReference type="InterPro" id="IPR035441">
    <property type="entry name" value="TFIIS/LEDGF_dom_sf"/>
</dbReference>
<evidence type="ECO:0000256" key="3">
    <source>
        <dbReference type="SAM" id="Phobius"/>
    </source>
</evidence>
<evidence type="ECO:0000313" key="5">
    <source>
        <dbReference type="EMBL" id="KAL1123916.1"/>
    </source>
</evidence>
<dbReference type="PANTHER" id="PTHR46557">
    <property type="entry name" value="SERINE/THREONINE-PROTEIN PHOSPHATASE 1 REGULATORY SUBUNIT 10-RELATED"/>
    <property type="match status" value="1"/>
</dbReference>
<dbReference type="InterPro" id="IPR017923">
    <property type="entry name" value="TFIIS_N"/>
</dbReference>
<dbReference type="Pfam" id="PF08711">
    <property type="entry name" value="Med26"/>
    <property type="match status" value="1"/>
</dbReference>
<feature type="domain" description="TFIIS N-terminal" evidence="4">
    <location>
        <begin position="36"/>
        <end position="111"/>
    </location>
</feature>
<evidence type="ECO:0000256" key="2">
    <source>
        <dbReference type="SAM" id="MobiDB-lite"/>
    </source>
</evidence>
<comment type="subcellular location">
    <subcellularLocation>
        <location evidence="1">Nucleus</location>
    </subcellularLocation>
</comment>
<dbReference type="PANTHER" id="PTHR46557:SF1">
    <property type="entry name" value="SERINE_THREONINE-PROTEIN PHOSPHATASE 1 REGULATORY SUBUNIT 10"/>
    <property type="match status" value="1"/>
</dbReference>
<dbReference type="PROSITE" id="PS51319">
    <property type="entry name" value="TFIIS_N"/>
    <property type="match status" value="1"/>
</dbReference>
<keyword evidence="3" id="KW-0472">Membrane</keyword>
<protein>
    <recommendedName>
        <fullName evidence="4">TFIIS N-terminal domain-containing protein</fullName>
    </recommendedName>
</protein>
<proteinExistence type="predicted"/>
<accession>A0ABD0Y988</accession>
<feature type="compositionally biased region" description="Basic residues" evidence="2">
    <location>
        <begin position="231"/>
        <end position="248"/>
    </location>
</feature>
<evidence type="ECO:0000256" key="1">
    <source>
        <dbReference type="PROSITE-ProRule" id="PRU00649"/>
    </source>
</evidence>
<feature type="compositionally biased region" description="Basic and acidic residues" evidence="2">
    <location>
        <begin position="344"/>
        <end position="385"/>
    </location>
</feature>
<dbReference type="GO" id="GO:0005634">
    <property type="term" value="C:nucleus"/>
    <property type="evidence" value="ECO:0007669"/>
    <property type="project" value="UniProtKB-SubCell"/>
</dbReference>
<feature type="compositionally biased region" description="Basic and acidic residues" evidence="2">
    <location>
        <begin position="269"/>
        <end position="311"/>
    </location>
</feature>
<name>A0ABD0Y988_9HEMI</name>
<dbReference type="Proteomes" id="UP001558652">
    <property type="component" value="Unassembled WGS sequence"/>
</dbReference>
<keyword evidence="1" id="KW-0539">Nucleus</keyword>
<keyword evidence="3" id="KW-0812">Transmembrane</keyword>
<sequence>MTKFSKKLVSKCIYILILKSTEVDLLDMFMSAGGWDLTFGWLSDGIQAKNWPLVVELVELLLICPVDIERLKGNNCPKIIKLLSKDITATEHVRKLAGEVVEQWLAIVKGVCEATASQAAPSVSKSLNQDMTADPGEVENGVEEIQEEDTDTQLPVYKITIRDGKQVLAEVISSDRTTPSVKQGTAEVVIQACDSNPPAAPGEVAPAPRTIGTNSSSPTESEDEVKPVLLGRRRLANKKELARKRAVKRPSNDPDFVVGKSATPAKKKTAADKRAKLETRKEETKKEDGKKDKSKSSLSLKDRAKIAKDDQQASLDKSTLSKLIIPSIGNLGKIPKKSSSSSSAKEEEEKKPERKPVEPPKPVPKDPKKYNISVETRKGQPDRPKTVKTYNSKFRSTGLEEAPPPPKSVKKTEKRSADEDEARPPAKRSSPPKETSPPATPANAAPPNDKKPKDDEKKNEKLTTPPKSKSKLFDFANFYFCLLVTGFIRVIIVCHKYFR</sequence>
<organism evidence="5 6">
    <name type="scientific">Ranatra chinensis</name>
    <dbReference type="NCBI Taxonomy" id="642074"/>
    <lineage>
        <taxon>Eukaryota</taxon>
        <taxon>Metazoa</taxon>
        <taxon>Ecdysozoa</taxon>
        <taxon>Arthropoda</taxon>
        <taxon>Hexapoda</taxon>
        <taxon>Insecta</taxon>
        <taxon>Pterygota</taxon>
        <taxon>Neoptera</taxon>
        <taxon>Paraneoptera</taxon>
        <taxon>Hemiptera</taxon>
        <taxon>Heteroptera</taxon>
        <taxon>Panheteroptera</taxon>
        <taxon>Nepomorpha</taxon>
        <taxon>Nepidae</taxon>
        <taxon>Ranatrinae</taxon>
        <taxon>Ranatra</taxon>
    </lineage>
</organism>
<evidence type="ECO:0000259" key="4">
    <source>
        <dbReference type="PROSITE" id="PS51319"/>
    </source>
</evidence>
<dbReference type="SUPFAM" id="SSF47676">
    <property type="entry name" value="Conserved domain common to transcription factors TFIIS, elongin A, CRSP70"/>
    <property type="match status" value="1"/>
</dbReference>
<reference evidence="5 6" key="1">
    <citation type="submission" date="2024-07" db="EMBL/GenBank/DDBJ databases">
        <title>Chromosome-level genome assembly of the water stick insect Ranatra chinensis (Heteroptera: Nepidae).</title>
        <authorList>
            <person name="Liu X."/>
        </authorList>
    </citation>
    <scope>NUCLEOTIDE SEQUENCE [LARGE SCALE GENOMIC DNA]</scope>
    <source>
        <strain evidence="5">Cailab_2021Rc</strain>
        <tissue evidence="5">Muscle</tissue>
    </source>
</reference>
<evidence type="ECO:0000313" key="6">
    <source>
        <dbReference type="Proteomes" id="UP001558652"/>
    </source>
</evidence>